<dbReference type="OrthoDB" id="273550at2759"/>
<reference evidence="2 3" key="1">
    <citation type="journal article" date="2012" name="BMC Genomics">
        <title>Comparative genomic analysis of human infective Trypanosoma cruzi lineages with the bat-restricted subspecies T. cruzi marinkellei.</title>
        <authorList>
            <person name="Franzen O."/>
            <person name="Talavera-Lopez C."/>
            <person name="Ochaya S."/>
            <person name="Butler C.E."/>
            <person name="Messenger L.A."/>
            <person name="Lewis M.D."/>
            <person name="Llewellyn M.S."/>
            <person name="Marinkelle C.J."/>
            <person name="Tyler K.M."/>
            <person name="Miles M.A."/>
            <person name="Andersson B."/>
        </authorList>
    </citation>
    <scope>NUCLEOTIDE SEQUENCE [LARGE SCALE GENOMIC DNA]</scope>
    <source>
        <strain evidence="2 3">B7</strain>
    </source>
</reference>
<protein>
    <submittedName>
        <fullName evidence="2">Uncharacterized protein</fullName>
    </submittedName>
</protein>
<feature type="compositionally biased region" description="Low complexity" evidence="1">
    <location>
        <begin position="232"/>
        <end position="241"/>
    </location>
</feature>
<keyword evidence="3" id="KW-1185">Reference proteome</keyword>
<name>K2N475_TRYCR</name>
<evidence type="ECO:0000313" key="2">
    <source>
        <dbReference type="EMBL" id="EKF32719.1"/>
    </source>
</evidence>
<accession>K2N475</accession>
<proteinExistence type="predicted"/>
<dbReference type="Proteomes" id="UP000007350">
    <property type="component" value="Unassembled WGS sequence"/>
</dbReference>
<feature type="region of interest" description="Disordered" evidence="1">
    <location>
        <begin position="337"/>
        <end position="420"/>
    </location>
</feature>
<feature type="region of interest" description="Disordered" evidence="1">
    <location>
        <begin position="97"/>
        <end position="126"/>
    </location>
</feature>
<feature type="compositionally biased region" description="Basic and acidic residues" evidence="1">
    <location>
        <begin position="398"/>
        <end position="412"/>
    </location>
</feature>
<dbReference type="EMBL" id="AHKC01009645">
    <property type="protein sequence ID" value="EKF32719.1"/>
    <property type="molecule type" value="Genomic_DNA"/>
</dbReference>
<sequence>MVSLISLSMDMDDQSALSLVNELENAVMRLHDESIDRQSSNSTSRAEYQRLMDSHTKRAAVMEEYRLMVERRRRECQQQPAQRVEVAGADSIILSESQSVNETAVSGRKTPKTGAHPAGETSVTSPTASIIATAASVPSSICNSSFKWKRPRGAFTGNTASSAAKQRAKVNTAPSTPRGGGKSRPQQGRSRGFAAKRVSPSTTPPLSLREQPLELHHPQDLHRHEPIEASDIVSSASSSLRSPKEPFAHPASNTRRSSGKHEEHGPREVNDADERTAGDELPTGQVGELTHRFSTPLGPAAPAAPHTPDASTLVIETEEDKQLLKIQAIKTRVSSISKRRSVSKRVADNNAPLSEKSQRRVLSKEPVAMNDDEELSSMTSVSSRSLEDMTPLLNRYGRHAEEDVSKSRRDLKPSGSSVVGRKLTAPRCPVDVVEAASLQGGGGGGRATEPSCIVPPASQDTQLTQAAADALSGRVSAFTAEDKAACIATVAAVLQGILVQTRRVLPCYYCGEGQPLSSYRLHLDFCKIRTEALYARYGLNPLRFMMSVPVLPIPALTATDAEKTAFAKACYRSVKESILPCPGCDMAFRIHELPEHQNVCNNNSNSNRIGGDLPSTEKK</sequence>
<comment type="caution">
    <text evidence="2">The sequence shown here is derived from an EMBL/GenBank/DDBJ whole genome shotgun (WGS) entry which is preliminary data.</text>
</comment>
<feature type="compositionally biased region" description="Basic and acidic residues" evidence="1">
    <location>
        <begin position="259"/>
        <end position="278"/>
    </location>
</feature>
<evidence type="ECO:0000313" key="3">
    <source>
        <dbReference type="Proteomes" id="UP000007350"/>
    </source>
</evidence>
<feature type="region of interest" description="Disordered" evidence="1">
    <location>
        <begin position="147"/>
        <end position="211"/>
    </location>
</feature>
<dbReference type="AlphaFoldDB" id="K2N475"/>
<evidence type="ECO:0000256" key="1">
    <source>
        <dbReference type="SAM" id="MobiDB-lite"/>
    </source>
</evidence>
<organism evidence="2 3">
    <name type="scientific">Trypanosoma cruzi marinkellei</name>
    <dbReference type="NCBI Taxonomy" id="85056"/>
    <lineage>
        <taxon>Eukaryota</taxon>
        <taxon>Discoba</taxon>
        <taxon>Euglenozoa</taxon>
        <taxon>Kinetoplastea</taxon>
        <taxon>Metakinetoplastina</taxon>
        <taxon>Trypanosomatida</taxon>
        <taxon>Trypanosomatidae</taxon>
        <taxon>Trypanosoma</taxon>
        <taxon>Schizotrypanum</taxon>
    </lineage>
</organism>
<gene>
    <name evidence="2" type="ORF">MOQ_003420</name>
</gene>
<feature type="region of interest" description="Disordered" evidence="1">
    <location>
        <begin position="232"/>
        <end position="284"/>
    </location>
</feature>